<evidence type="ECO:0000259" key="2">
    <source>
        <dbReference type="Pfam" id="PF01261"/>
    </source>
</evidence>
<dbReference type="InterPro" id="IPR013022">
    <property type="entry name" value="Xyl_isomerase-like_TIM-brl"/>
</dbReference>
<dbReference type="PANTHER" id="PTHR12110">
    <property type="entry name" value="HYDROXYPYRUVATE ISOMERASE"/>
    <property type="match status" value="1"/>
</dbReference>
<keyword evidence="4" id="KW-1185">Reference proteome</keyword>
<dbReference type="STRING" id="394.NGR_c25960"/>
<dbReference type="OrthoDB" id="2274384at2"/>
<dbReference type="HOGENOM" id="CLU_067093_0_0_5"/>
<feature type="region of interest" description="Disordered" evidence="1">
    <location>
        <begin position="38"/>
        <end position="71"/>
    </location>
</feature>
<dbReference type="Proteomes" id="UP000001054">
    <property type="component" value="Chromosome"/>
</dbReference>
<dbReference type="PANTHER" id="PTHR12110:SF53">
    <property type="entry name" value="BLR5974 PROTEIN"/>
    <property type="match status" value="1"/>
</dbReference>
<dbReference type="EMBL" id="CP001389">
    <property type="protein sequence ID" value="ACP26353.1"/>
    <property type="molecule type" value="Genomic_DNA"/>
</dbReference>
<protein>
    <submittedName>
        <fullName evidence="3">Sugar epimerase protein</fullName>
    </submittedName>
</protein>
<dbReference type="InterPro" id="IPR036237">
    <property type="entry name" value="Xyl_isomerase-like_sf"/>
</dbReference>
<reference evidence="3 4" key="1">
    <citation type="journal article" date="2009" name="Appl. Environ. Microbiol.">
        <title>Rhizobium sp. strain NGR234 possesses a remarkable number of secretion systems.</title>
        <authorList>
            <person name="Schmeisser C."/>
            <person name="Liesegang H."/>
            <person name="Krysciak D."/>
            <person name="Bakkou N."/>
            <person name="Le Quere A."/>
            <person name="Wollherr A."/>
            <person name="Heinemeyer I."/>
            <person name="Morgenstern B."/>
            <person name="Pommerening-Roeser A."/>
            <person name="Flores M."/>
            <person name="Palacios R."/>
            <person name="Brenner S."/>
            <person name="Gottschalk G."/>
            <person name="Schmitz R.A."/>
            <person name="Broughton W.J."/>
            <person name="Perret X."/>
            <person name="Strittmatter A.W."/>
            <person name="Streit W.R."/>
        </authorList>
    </citation>
    <scope>NUCLEOTIDE SEQUENCE [LARGE SCALE GENOMIC DNA]</scope>
    <source>
        <strain evidence="4">NBRC 101917 / NGR234</strain>
    </source>
</reference>
<dbReference type="AlphaFoldDB" id="C3MH67"/>
<dbReference type="InterPro" id="IPR050312">
    <property type="entry name" value="IolE/XylAMocC-like"/>
</dbReference>
<dbReference type="KEGG" id="rhi:NGR_c25960"/>
<sequence>MPCPAPVRAAIGGTLPSRRPADRSALNAPARTTIRMLPTSGRSIEGERYGRSATPALRQTRQGPQASGIRGWADHRARQEMIRRGLNQKTACRLSYEGFLDLAKELGCVGVKAHNDLGRPFFDGIAPRAAGDMARARGLRLLGLSEVYPFNDWFDARAAAVQGLIDTAEACGAETISLIPRVDGRGTEDGLRQRALRDVMREILPMLQGRNVLALIEPIGFSTSSLKDKAELVEAIEAVGGPAKFKLVHDTFQHAIAGGGPIFADYTALVHISGISDPLPPLDERLDAHRILVDERDRCDTSGQINSFLDAGYRGAFSFECTAPTVQESSTLAEDIARSFEYIEARSYSRLNQR</sequence>
<feature type="domain" description="Xylose isomerase-like TIM barrel" evidence="2">
    <location>
        <begin position="100"/>
        <end position="334"/>
    </location>
</feature>
<dbReference type="Pfam" id="PF01261">
    <property type="entry name" value="AP_endonuc_2"/>
    <property type="match status" value="1"/>
</dbReference>
<evidence type="ECO:0000313" key="4">
    <source>
        <dbReference type="Proteomes" id="UP000001054"/>
    </source>
</evidence>
<name>C3MH67_SINFN</name>
<gene>
    <name evidence="3" type="ordered locus">NGR_c25960</name>
</gene>
<dbReference type="PATRIC" id="fig|394.7.peg.5418"/>
<proteinExistence type="predicted"/>
<evidence type="ECO:0000256" key="1">
    <source>
        <dbReference type="SAM" id="MobiDB-lite"/>
    </source>
</evidence>
<dbReference type="eggNOG" id="COG4130">
    <property type="taxonomic scope" value="Bacteria"/>
</dbReference>
<evidence type="ECO:0000313" key="3">
    <source>
        <dbReference type="EMBL" id="ACP26353.1"/>
    </source>
</evidence>
<accession>C3MH67</accession>
<organism evidence="3 4">
    <name type="scientific">Sinorhizobium fredii (strain NBRC 101917 / NGR234)</name>
    <dbReference type="NCBI Taxonomy" id="394"/>
    <lineage>
        <taxon>Bacteria</taxon>
        <taxon>Pseudomonadati</taxon>
        <taxon>Pseudomonadota</taxon>
        <taxon>Alphaproteobacteria</taxon>
        <taxon>Hyphomicrobiales</taxon>
        <taxon>Rhizobiaceae</taxon>
        <taxon>Sinorhizobium/Ensifer group</taxon>
        <taxon>Sinorhizobium</taxon>
    </lineage>
</organism>
<dbReference type="SUPFAM" id="SSF51658">
    <property type="entry name" value="Xylose isomerase-like"/>
    <property type="match status" value="1"/>
</dbReference>
<dbReference type="Gene3D" id="3.20.20.150">
    <property type="entry name" value="Divalent-metal-dependent TIM barrel enzymes"/>
    <property type="match status" value="1"/>
</dbReference>